<dbReference type="EMBL" id="LKAQ01000001">
    <property type="protein sequence ID" value="OIQ51646.1"/>
    <property type="molecule type" value="Genomic_DNA"/>
</dbReference>
<accession>A0A1J5MYW7</accession>
<evidence type="ECO:0008006" key="4">
    <source>
        <dbReference type="Google" id="ProtNLM"/>
    </source>
</evidence>
<gene>
    <name evidence="2" type="ORF">BerOc1_00101</name>
</gene>
<dbReference type="PROSITE" id="PS51257">
    <property type="entry name" value="PROKAR_LIPOPROTEIN"/>
    <property type="match status" value="1"/>
</dbReference>
<evidence type="ECO:0000313" key="3">
    <source>
        <dbReference type="Proteomes" id="UP000181901"/>
    </source>
</evidence>
<name>A0A1J5MYW7_9BACT</name>
<sequence>MSKIIHALCVLAVLSIAGCAHDKTYNPHLTTSPLSNSYPCKMTVSITAEGKPVTITRTVRMHEYLTGGIGDTHEQWTQGVVWVQHRLPSGADIYLRVPQKRRPTQFKTDRWELGKAYYIEDPGKMDVIEDYSASYNPDRFAEDANITRSSCVAKYERIKGRISGYDTNDEYLIEGSSYYYEKNNIPFHSARYRVSWFWEIDPSYHAGLAAFLSTIKEKTLFTREQLFAGAKDHFAIAPGAGPAGDVWPMTPLKLQERNFTTQANKSGITVMTRDDSIAPPDKGGILFPRDQAVLDWLADKTITIFDATYPAVQLFERDTYLFNPETEKLYSFHFHAEVLHIVDTPPRI</sequence>
<organism evidence="2 3">
    <name type="scientific">Pseudodesulfovibrio hydrargyri</name>
    <dbReference type="NCBI Taxonomy" id="2125990"/>
    <lineage>
        <taxon>Bacteria</taxon>
        <taxon>Pseudomonadati</taxon>
        <taxon>Thermodesulfobacteriota</taxon>
        <taxon>Desulfovibrionia</taxon>
        <taxon>Desulfovibrionales</taxon>
        <taxon>Desulfovibrionaceae</taxon>
    </lineage>
</organism>
<dbReference type="RefSeq" id="WP_071543774.1">
    <property type="nucleotide sequence ID" value="NZ_LKAQ01000001.1"/>
</dbReference>
<dbReference type="AlphaFoldDB" id="A0A1J5MYW7"/>
<comment type="caution">
    <text evidence="2">The sequence shown here is derived from an EMBL/GenBank/DDBJ whole genome shotgun (WGS) entry which is preliminary data.</text>
</comment>
<proteinExistence type="predicted"/>
<reference evidence="2 3" key="1">
    <citation type="submission" date="2015-09" db="EMBL/GenBank/DDBJ databases">
        <title>Genome of Desulfovibrio dechloracetivorans BerOc1, a mercury methylating strain isolated from highly hydrocarbons and metals contaminated coastal sediments.</title>
        <authorList>
            <person name="Goni Urriza M."/>
            <person name="Gassie C."/>
            <person name="Bouchez O."/>
            <person name="Klopp C."/>
            <person name="Ranchou-Peyruse A."/>
            <person name="Remy G."/>
        </authorList>
    </citation>
    <scope>NUCLEOTIDE SEQUENCE [LARGE SCALE GENOMIC DNA]</scope>
    <source>
        <strain evidence="2 3">BerOc1</strain>
    </source>
</reference>
<feature type="chain" id="PRO_5009635437" description="Lipoprotein" evidence="1">
    <location>
        <begin position="23"/>
        <end position="348"/>
    </location>
</feature>
<evidence type="ECO:0000313" key="2">
    <source>
        <dbReference type="EMBL" id="OIQ51646.1"/>
    </source>
</evidence>
<dbReference type="Proteomes" id="UP000181901">
    <property type="component" value="Unassembled WGS sequence"/>
</dbReference>
<feature type="signal peptide" evidence="1">
    <location>
        <begin position="1"/>
        <end position="22"/>
    </location>
</feature>
<keyword evidence="3" id="KW-1185">Reference proteome</keyword>
<keyword evidence="1" id="KW-0732">Signal</keyword>
<evidence type="ECO:0000256" key="1">
    <source>
        <dbReference type="SAM" id="SignalP"/>
    </source>
</evidence>
<protein>
    <recommendedName>
        <fullName evidence="4">Lipoprotein</fullName>
    </recommendedName>
</protein>